<reference evidence="2 3" key="1">
    <citation type="submission" date="2023-03" db="EMBL/GenBank/DDBJ databases">
        <title>High recombination rates correlate with genetic variation in Cardiocondyla obscurior ants.</title>
        <authorList>
            <person name="Errbii M."/>
        </authorList>
    </citation>
    <scope>NUCLEOTIDE SEQUENCE [LARGE SCALE GENOMIC DNA]</scope>
    <source>
        <strain evidence="2">Alpha-2009</strain>
        <tissue evidence="2">Whole body</tissue>
    </source>
</reference>
<feature type="compositionally biased region" description="Basic residues" evidence="1">
    <location>
        <begin position="13"/>
        <end position="34"/>
    </location>
</feature>
<dbReference type="EMBL" id="JADYXP020000007">
    <property type="protein sequence ID" value="KAL0121056.1"/>
    <property type="molecule type" value="Genomic_DNA"/>
</dbReference>
<name>A0AAW2FYJ1_9HYME</name>
<dbReference type="AlphaFoldDB" id="A0AAW2FYJ1"/>
<keyword evidence="3" id="KW-1185">Reference proteome</keyword>
<comment type="caution">
    <text evidence="2">The sequence shown here is derived from an EMBL/GenBank/DDBJ whole genome shotgun (WGS) entry which is preliminary data.</text>
</comment>
<evidence type="ECO:0000313" key="2">
    <source>
        <dbReference type="EMBL" id="KAL0121056.1"/>
    </source>
</evidence>
<accession>A0AAW2FYJ1</accession>
<organism evidence="2 3">
    <name type="scientific">Cardiocondyla obscurior</name>
    <dbReference type="NCBI Taxonomy" id="286306"/>
    <lineage>
        <taxon>Eukaryota</taxon>
        <taxon>Metazoa</taxon>
        <taxon>Ecdysozoa</taxon>
        <taxon>Arthropoda</taxon>
        <taxon>Hexapoda</taxon>
        <taxon>Insecta</taxon>
        <taxon>Pterygota</taxon>
        <taxon>Neoptera</taxon>
        <taxon>Endopterygota</taxon>
        <taxon>Hymenoptera</taxon>
        <taxon>Apocrita</taxon>
        <taxon>Aculeata</taxon>
        <taxon>Formicoidea</taxon>
        <taxon>Formicidae</taxon>
        <taxon>Myrmicinae</taxon>
        <taxon>Cardiocondyla</taxon>
    </lineage>
</organism>
<sequence length="116" mass="14097">MILSPGRIFTERPKRKKKKKKKRKKKERNRTRKPRSINLIVHTLFCDTLRIAICQRNPPYTRFAIDRYGVSLWIPHYRRRGENRAASYRIISADNENSEREALHRESKNHFPHNRF</sequence>
<proteinExistence type="predicted"/>
<dbReference type="Proteomes" id="UP001430953">
    <property type="component" value="Unassembled WGS sequence"/>
</dbReference>
<evidence type="ECO:0000256" key="1">
    <source>
        <dbReference type="SAM" id="MobiDB-lite"/>
    </source>
</evidence>
<feature type="region of interest" description="Disordered" evidence="1">
    <location>
        <begin position="1"/>
        <end position="34"/>
    </location>
</feature>
<evidence type="ECO:0000313" key="3">
    <source>
        <dbReference type="Proteomes" id="UP001430953"/>
    </source>
</evidence>
<protein>
    <submittedName>
        <fullName evidence="2">Uncharacterized protein</fullName>
    </submittedName>
</protein>
<gene>
    <name evidence="2" type="ORF">PUN28_008641</name>
</gene>